<name>A0A3D9HPS4_9PROT</name>
<dbReference type="Proteomes" id="UP000256845">
    <property type="component" value="Unassembled WGS sequence"/>
</dbReference>
<evidence type="ECO:0000313" key="3">
    <source>
        <dbReference type="Proteomes" id="UP000256845"/>
    </source>
</evidence>
<sequence>MAGGVNYLQTNRTFKPVTGASPVMTSFLIKPKNTASPGFIRGSVAKPSQSFKQKKGGQKAALSMFSNR</sequence>
<evidence type="ECO:0000313" key="2">
    <source>
        <dbReference type="EMBL" id="RED51513.1"/>
    </source>
</evidence>
<protein>
    <submittedName>
        <fullName evidence="2">Uncharacterized protein</fullName>
    </submittedName>
</protein>
<feature type="region of interest" description="Disordered" evidence="1">
    <location>
        <begin position="44"/>
        <end position="68"/>
    </location>
</feature>
<comment type="caution">
    <text evidence="2">The sequence shown here is derived from an EMBL/GenBank/DDBJ whole genome shotgun (WGS) entry which is preliminary data.</text>
</comment>
<organism evidence="2 3">
    <name type="scientific">Aestuariispira insulae</name>
    <dbReference type="NCBI Taxonomy" id="1461337"/>
    <lineage>
        <taxon>Bacteria</taxon>
        <taxon>Pseudomonadati</taxon>
        <taxon>Pseudomonadota</taxon>
        <taxon>Alphaproteobacteria</taxon>
        <taxon>Rhodospirillales</taxon>
        <taxon>Kiloniellaceae</taxon>
        <taxon>Aestuariispira</taxon>
    </lineage>
</organism>
<accession>A0A3D9HPS4</accession>
<proteinExistence type="predicted"/>
<evidence type="ECO:0000256" key="1">
    <source>
        <dbReference type="SAM" id="MobiDB-lite"/>
    </source>
</evidence>
<dbReference type="EMBL" id="QRDW01000003">
    <property type="protein sequence ID" value="RED51513.1"/>
    <property type="molecule type" value="Genomic_DNA"/>
</dbReference>
<gene>
    <name evidence="2" type="ORF">DFP90_103315</name>
</gene>
<keyword evidence="3" id="KW-1185">Reference proteome</keyword>
<dbReference type="AlphaFoldDB" id="A0A3D9HPS4"/>
<reference evidence="2 3" key="1">
    <citation type="submission" date="2018-07" db="EMBL/GenBank/DDBJ databases">
        <title>Genomic Encyclopedia of Type Strains, Phase III (KMG-III): the genomes of soil and plant-associated and newly described type strains.</title>
        <authorList>
            <person name="Whitman W."/>
        </authorList>
    </citation>
    <scope>NUCLEOTIDE SEQUENCE [LARGE SCALE GENOMIC DNA]</scope>
    <source>
        <strain evidence="2 3">CECT 8488</strain>
    </source>
</reference>